<comment type="similarity">
    <text evidence="1">Belongs to the sulfatase family.</text>
</comment>
<dbReference type="RefSeq" id="WP_093161575.1">
    <property type="nucleotide sequence ID" value="NZ_FNEK01000056.1"/>
</dbReference>
<evidence type="ECO:0000256" key="1">
    <source>
        <dbReference type="ARBA" id="ARBA00008779"/>
    </source>
</evidence>
<dbReference type="GO" id="GO:0046872">
    <property type="term" value="F:metal ion binding"/>
    <property type="evidence" value="ECO:0007669"/>
    <property type="project" value="UniProtKB-KW"/>
</dbReference>
<dbReference type="OrthoDB" id="9803751at2"/>
<dbReference type="STRING" id="571298.SAMN04488026_105623"/>
<evidence type="ECO:0000256" key="2">
    <source>
        <dbReference type="ARBA" id="ARBA00022723"/>
    </source>
</evidence>
<dbReference type="InterPro" id="IPR017850">
    <property type="entry name" value="Alkaline_phosphatase_core_sf"/>
</dbReference>
<dbReference type="Pfam" id="PF00884">
    <property type="entry name" value="Sulfatase"/>
    <property type="match status" value="1"/>
</dbReference>
<evidence type="ECO:0000313" key="7">
    <source>
        <dbReference type="EMBL" id="SDK85247.1"/>
    </source>
</evidence>
<dbReference type="InterPro" id="IPR000917">
    <property type="entry name" value="Sulfatase_N"/>
</dbReference>
<dbReference type="PROSITE" id="PS00523">
    <property type="entry name" value="SULFATASE_1"/>
    <property type="match status" value="1"/>
</dbReference>
<dbReference type="PANTHER" id="PTHR42693">
    <property type="entry name" value="ARYLSULFATASE FAMILY MEMBER"/>
    <property type="match status" value="1"/>
</dbReference>
<dbReference type="GO" id="GO:0004065">
    <property type="term" value="F:arylsulfatase activity"/>
    <property type="evidence" value="ECO:0007669"/>
    <property type="project" value="TreeGrafter"/>
</dbReference>
<evidence type="ECO:0000256" key="3">
    <source>
        <dbReference type="ARBA" id="ARBA00022801"/>
    </source>
</evidence>
<evidence type="ECO:0000313" key="8">
    <source>
        <dbReference type="Proteomes" id="UP000199382"/>
    </source>
</evidence>
<evidence type="ECO:0000256" key="4">
    <source>
        <dbReference type="ARBA" id="ARBA00022837"/>
    </source>
</evidence>
<dbReference type="Gene3D" id="3.40.720.10">
    <property type="entry name" value="Alkaline Phosphatase, subunit A"/>
    <property type="match status" value="1"/>
</dbReference>
<dbReference type="PANTHER" id="PTHR42693:SF33">
    <property type="entry name" value="ARYLSULFATASE"/>
    <property type="match status" value="1"/>
</dbReference>
<dbReference type="InterPro" id="IPR050738">
    <property type="entry name" value="Sulfatase"/>
</dbReference>
<organism evidence="7 8">
    <name type="scientific">Aliiruegeria lutimaris</name>
    <dbReference type="NCBI Taxonomy" id="571298"/>
    <lineage>
        <taxon>Bacteria</taxon>
        <taxon>Pseudomonadati</taxon>
        <taxon>Pseudomonadota</taxon>
        <taxon>Alphaproteobacteria</taxon>
        <taxon>Rhodobacterales</taxon>
        <taxon>Roseobacteraceae</taxon>
        <taxon>Aliiruegeria</taxon>
    </lineage>
</organism>
<keyword evidence="5" id="KW-0732">Signal</keyword>
<dbReference type="EMBL" id="FNEK01000056">
    <property type="protein sequence ID" value="SDK85247.1"/>
    <property type="molecule type" value="Genomic_DNA"/>
</dbReference>
<evidence type="ECO:0000256" key="5">
    <source>
        <dbReference type="SAM" id="SignalP"/>
    </source>
</evidence>
<accession>A0A1G9FA10</accession>
<dbReference type="Gene3D" id="3.30.1120.10">
    <property type="match status" value="1"/>
</dbReference>
<evidence type="ECO:0000259" key="6">
    <source>
        <dbReference type="Pfam" id="PF00884"/>
    </source>
</evidence>
<keyword evidence="4" id="KW-0106">Calcium</keyword>
<feature type="domain" description="Sulfatase N-terminal" evidence="6">
    <location>
        <begin position="63"/>
        <end position="412"/>
    </location>
</feature>
<proteinExistence type="inferred from homology"/>
<dbReference type="InterPro" id="IPR024607">
    <property type="entry name" value="Sulfatase_CS"/>
</dbReference>
<keyword evidence="3" id="KW-0378">Hydrolase</keyword>
<dbReference type="AlphaFoldDB" id="A0A1G9FA10"/>
<protein>
    <submittedName>
        <fullName evidence="7">Arylsulfatase</fullName>
    </submittedName>
</protein>
<gene>
    <name evidence="7" type="ORF">SAMN04488026_105623</name>
</gene>
<keyword evidence="2" id="KW-0479">Metal-binding</keyword>
<sequence>MLRATTAILFALATTAQAQDAPIIQDAEFYILMAQHAAQWAEDDAAVDAKLSEFQDANAGKPPNIINILIDDMGYGDMGIPELNAVRGYSTPNINAFSDEAMRMARMYTEPSCTPTRVAMMTGRLPVRMGMGDTAVDIAGFGLPAGEVTLPEVLSEAGYATIHVGKWHMGDIAEAMPQNQGFDWAAFPVHQQGQLTIFNDDAIEEQVAVGMDDFDPRFSLDMFFRPDASAMVTGLEASRGELAREVHMEPGERWNTAKYDAMNQRYQDQALEKLGELAAGEQPFFLQYWPLLPLHNTRTGRDGFKSPNGGLYVDKMQQLDAWLGDLFAEMETLGVADNTIVVLMGDNGHFTKYSPQSGFTPMVFRGGKGDTTEGGIRVDAFVRWPNMIEADGIVNDIVHVSDMYTTLARFAGADDYIPRDRLVDGVDQSALLLEGETKGRRDSLIVYSINSPQAVIKEHLKLEVPKPGENPIGANFYDIFRDTHELYPVSTEIGAWGGQEFVRILGRHMMRKKVFPDTEPARGVPYDGIENLRPETQAAVDAFLLKQEAVVAPYPDGLGPLGKLKLKKTMEADK</sequence>
<name>A0A1G9FA10_9RHOB</name>
<feature type="chain" id="PRO_5011707340" evidence="5">
    <location>
        <begin position="19"/>
        <end position="574"/>
    </location>
</feature>
<feature type="signal peptide" evidence="5">
    <location>
        <begin position="1"/>
        <end position="18"/>
    </location>
</feature>
<dbReference type="PROSITE" id="PS00149">
    <property type="entry name" value="SULFATASE_2"/>
    <property type="match status" value="1"/>
</dbReference>
<dbReference type="SUPFAM" id="SSF53649">
    <property type="entry name" value="Alkaline phosphatase-like"/>
    <property type="match status" value="1"/>
</dbReference>
<dbReference type="Proteomes" id="UP000199382">
    <property type="component" value="Unassembled WGS sequence"/>
</dbReference>
<reference evidence="7 8" key="1">
    <citation type="submission" date="2016-10" db="EMBL/GenBank/DDBJ databases">
        <authorList>
            <person name="de Groot N.N."/>
        </authorList>
    </citation>
    <scope>NUCLEOTIDE SEQUENCE [LARGE SCALE GENOMIC DNA]</scope>
    <source>
        <strain evidence="7 8">DSM 25294</strain>
    </source>
</reference>
<keyword evidence="8" id="KW-1185">Reference proteome</keyword>